<dbReference type="InterPro" id="IPR056924">
    <property type="entry name" value="SH3_Tf2-1"/>
</dbReference>
<dbReference type="AlphaFoldDB" id="A0A6L2NLH7"/>
<protein>
    <submittedName>
        <fullName evidence="2">Reverse transcriptase domain-containing protein</fullName>
    </submittedName>
</protein>
<dbReference type="InterPro" id="IPR036397">
    <property type="entry name" value="RNaseH_sf"/>
</dbReference>
<dbReference type="Pfam" id="PF00665">
    <property type="entry name" value="rve"/>
    <property type="match status" value="1"/>
</dbReference>
<keyword evidence="2" id="KW-0695">RNA-directed DNA polymerase</keyword>
<gene>
    <name evidence="2" type="ORF">Tci_059061</name>
</gene>
<dbReference type="PANTHER" id="PTHR48475:SF1">
    <property type="entry name" value="RNASE H TYPE-1 DOMAIN-CONTAINING PROTEIN"/>
    <property type="match status" value="1"/>
</dbReference>
<dbReference type="GO" id="GO:0003964">
    <property type="term" value="F:RNA-directed DNA polymerase activity"/>
    <property type="evidence" value="ECO:0007669"/>
    <property type="project" value="UniProtKB-KW"/>
</dbReference>
<dbReference type="EMBL" id="BKCJ010009464">
    <property type="protein sequence ID" value="GEU87083.1"/>
    <property type="molecule type" value="Genomic_DNA"/>
</dbReference>
<evidence type="ECO:0000313" key="2">
    <source>
        <dbReference type="EMBL" id="GEU87083.1"/>
    </source>
</evidence>
<keyword evidence="2" id="KW-0808">Transferase</keyword>
<dbReference type="InterPro" id="IPR012337">
    <property type="entry name" value="RNaseH-like_sf"/>
</dbReference>
<evidence type="ECO:0000259" key="1">
    <source>
        <dbReference type="PROSITE" id="PS50994"/>
    </source>
</evidence>
<feature type="domain" description="Integrase catalytic" evidence="1">
    <location>
        <begin position="218"/>
        <end position="403"/>
    </location>
</feature>
<dbReference type="Gene3D" id="3.30.420.10">
    <property type="entry name" value="Ribonuclease H-like superfamily/Ribonuclease H"/>
    <property type="match status" value="2"/>
</dbReference>
<dbReference type="SUPFAM" id="SSF53098">
    <property type="entry name" value="Ribonuclease H-like"/>
    <property type="match status" value="2"/>
</dbReference>
<dbReference type="Pfam" id="PF24626">
    <property type="entry name" value="SH3_Tf2-1"/>
    <property type="match status" value="1"/>
</dbReference>
<dbReference type="PANTHER" id="PTHR48475">
    <property type="entry name" value="RIBONUCLEASE H"/>
    <property type="match status" value="1"/>
</dbReference>
<keyword evidence="2" id="KW-0548">Nucleotidyltransferase</keyword>
<dbReference type="GO" id="GO:0003676">
    <property type="term" value="F:nucleic acid binding"/>
    <property type="evidence" value="ECO:0007669"/>
    <property type="project" value="InterPro"/>
</dbReference>
<dbReference type="InterPro" id="IPR041577">
    <property type="entry name" value="RT_RNaseH_2"/>
</dbReference>
<dbReference type="SUPFAM" id="SSF56672">
    <property type="entry name" value="DNA/RNA polymerases"/>
    <property type="match status" value="1"/>
</dbReference>
<name>A0A6L2NLH7_TANCI</name>
<sequence>MDNRGRKAFQNMKKCIAELPIVTTPNPKEELLMYLCAAREAVRAILLTEKDSRQVPVYFVSRALENPRNQLQLNGKTGFIVVDFITEKLDKEGPSMEVQAEEAILEPWTLFTDRSSCLEGSGARLILTRPEGEELTYAVRFEFDASNNEAEYKALVAGLWIAEQISVKNLIAKVPRSENKKEDALSKITSTSFAHLTKKVLVETLKRNSIEEREILVVVEEEGHCWLTPLIEYLVKGPFPEAQGKVKFLILGIDYFTKWIEAKPVATITGSEVKKFVCKIFLCRFGLPGEIISDNGKQFRDNPFKDWCEKLNIKQRFASVKHPQTNGQVERANHSLREGIKARLGKDNRNWVEKVPHVLWAHRTMIKISNGDTLFSRTYERREKAAIREARNKGKMEKYYNAKVRSTSFRPGDFVYRNNEASHAKEGRKLGPKWEGPYKVVEALGKGAYKLKNSSRDILPHTWNVQDLKKCYL</sequence>
<dbReference type="GO" id="GO:0015074">
    <property type="term" value="P:DNA integration"/>
    <property type="evidence" value="ECO:0007669"/>
    <property type="project" value="InterPro"/>
</dbReference>
<proteinExistence type="predicted"/>
<reference evidence="2" key="1">
    <citation type="journal article" date="2019" name="Sci. Rep.">
        <title>Draft genome of Tanacetum cinerariifolium, the natural source of mosquito coil.</title>
        <authorList>
            <person name="Yamashiro T."/>
            <person name="Shiraishi A."/>
            <person name="Satake H."/>
            <person name="Nakayama K."/>
        </authorList>
    </citation>
    <scope>NUCLEOTIDE SEQUENCE</scope>
</reference>
<dbReference type="Pfam" id="PF17919">
    <property type="entry name" value="RT_RNaseH_2"/>
    <property type="match status" value="1"/>
</dbReference>
<accession>A0A6L2NLH7</accession>
<comment type="caution">
    <text evidence="2">The sequence shown here is derived from an EMBL/GenBank/DDBJ whole genome shotgun (WGS) entry which is preliminary data.</text>
</comment>
<dbReference type="InterPro" id="IPR001584">
    <property type="entry name" value="Integrase_cat-core"/>
</dbReference>
<organism evidence="2">
    <name type="scientific">Tanacetum cinerariifolium</name>
    <name type="common">Dalmatian daisy</name>
    <name type="synonym">Chrysanthemum cinerariifolium</name>
    <dbReference type="NCBI Taxonomy" id="118510"/>
    <lineage>
        <taxon>Eukaryota</taxon>
        <taxon>Viridiplantae</taxon>
        <taxon>Streptophyta</taxon>
        <taxon>Embryophyta</taxon>
        <taxon>Tracheophyta</taxon>
        <taxon>Spermatophyta</taxon>
        <taxon>Magnoliopsida</taxon>
        <taxon>eudicotyledons</taxon>
        <taxon>Gunneridae</taxon>
        <taxon>Pentapetalae</taxon>
        <taxon>asterids</taxon>
        <taxon>campanulids</taxon>
        <taxon>Asterales</taxon>
        <taxon>Asteraceae</taxon>
        <taxon>Asteroideae</taxon>
        <taxon>Anthemideae</taxon>
        <taxon>Anthemidinae</taxon>
        <taxon>Tanacetum</taxon>
    </lineage>
</organism>
<dbReference type="PROSITE" id="PS50994">
    <property type="entry name" value="INTEGRASE"/>
    <property type="match status" value="1"/>
</dbReference>
<dbReference type="InterPro" id="IPR043502">
    <property type="entry name" value="DNA/RNA_pol_sf"/>
</dbReference>